<sequence>MKYLFFFAILFPFISQASVSLVGKGHVANVPIEMNLVVSEKGEVTGSYHYTKTKIPIDLKGKLIEREITLKTVNDPKINEVFKGSVITFEGEISRISGKWFGTHGGYGDNSEGYDFKIDGRTNPLQDRNLTCEEMKEVPELAFELSDLGSGYGTRNSVDYECPKSLSQLDFLQKVIRQASGIRRPSRLPQHCTGTIVHAQWRYYHFDLAKLGYYPQGFSSRRGKKKGMEYFEEWSYHSLYNREIYTEYMAELKKIRPLLTDWYIETHAIDRNLAQKYTENALERISNYGFGSYFYSWKPEELVPFTEKATNGVYDDFLLSINDASEGEKTNSLRRLLIHNTNNEVVKKLAFSVHTPSPGGRSEPMLAYAVYNPSHIKTLLDAGFSPNQQNEFGKTALYYAIQFSQHDSVSLLLNNGANVNHTYQLEKENKWSCIGIERWGRTPLMHAAQHSDVRMIKLLLEAGADLHAKDVKGSSAIDYAKDNLKKENEKILSKELELNPF</sequence>
<comment type="caution">
    <text evidence="5">The sequence shown here is derived from an EMBL/GenBank/DDBJ whole genome shotgun (WGS) entry which is preliminary data.</text>
</comment>
<name>A0A2U1D146_9GAMM</name>
<dbReference type="EMBL" id="QEKQ01000001">
    <property type="protein sequence ID" value="PVY79094.1"/>
    <property type="molecule type" value="Genomic_DNA"/>
</dbReference>
<evidence type="ECO:0000313" key="6">
    <source>
        <dbReference type="Proteomes" id="UP000245887"/>
    </source>
</evidence>
<evidence type="ECO:0000256" key="4">
    <source>
        <dbReference type="SAM" id="SignalP"/>
    </source>
</evidence>
<evidence type="ECO:0000313" key="5">
    <source>
        <dbReference type="EMBL" id="PVY79094.1"/>
    </source>
</evidence>
<evidence type="ECO:0000256" key="3">
    <source>
        <dbReference type="PROSITE-ProRule" id="PRU00023"/>
    </source>
</evidence>
<dbReference type="PROSITE" id="PS50297">
    <property type="entry name" value="ANK_REP_REGION"/>
    <property type="match status" value="2"/>
</dbReference>
<dbReference type="SUPFAM" id="SSF48403">
    <property type="entry name" value="Ankyrin repeat"/>
    <property type="match status" value="1"/>
</dbReference>
<protein>
    <submittedName>
        <fullName evidence="5">Uncharacterized protein</fullName>
    </submittedName>
</protein>
<keyword evidence="4" id="KW-0732">Signal</keyword>
<feature type="repeat" description="ANK" evidence="3">
    <location>
        <begin position="392"/>
        <end position="424"/>
    </location>
</feature>
<dbReference type="SMART" id="SM00248">
    <property type="entry name" value="ANK"/>
    <property type="match status" value="3"/>
</dbReference>
<dbReference type="InterPro" id="IPR002110">
    <property type="entry name" value="Ankyrin_rpt"/>
</dbReference>
<keyword evidence="1" id="KW-0677">Repeat</keyword>
<dbReference type="PROSITE" id="PS50088">
    <property type="entry name" value="ANK_REPEAT"/>
    <property type="match status" value="2"/>
</dbReference>
<gene>
    <name evidence="5" type="ORF">C8D92_101300</name>
</gene>
<dbReference type="InterPro" id="IPR050745">
    <property type="entry name" value="Multifunctional_regulatory"/>
</dbReference>
<keyword evidence="2 3" id="KW-0040">ANK repeat</keyword>
<accession>A0A2U1D146</accession>
<evidence type="ECO:0000256" key="1">
    <source>
        <dbReference type="ARBA" id="ARBA00022737"/>
    </source>
</evidence>
<evidence type="ECO:0000256" key="2">
    <source>
        <dbReference type="ARBA" id="ARBA00023043"/>
    </source>
</evidence>
<dbReference type="Pfam" id="PF12796">
    <property type="entry name" value="Ank_2"/>
    <property type="match status" value="1"/>
</dbReference>
<proteinExistence type="predicted"/>
<dbReference type="Gene3D" id="1.25.40.20">
    <property type="entry name" value="Ankyrin repeat-containing domain"/>
    <property type="match status" value="2"/>
</dbReference>
<dbReference type="AlphaFoldDB" id="A0A2U1D146"/>
<dbReference type="PANTHER" id="PTHR24189">
    <property type="entry name" value="MYOTROPHIN"/>
    <property type="match status" value="1"/>
</dbReference>
<dbReference type="PANTHER" id="PTHR24189:SF50">
    <property type="entry name" value="ANKYRIN REPEAT AND SOCS BOX PROTEIN 2"/>
    <property type="match status" value="1"/>
</dbReference>
<dbReference type="InterPro" id="IPR036770">
    <property type="entry name" value="Ankyrin_rpt-contain_sf"/>
</dbReference>
<feature type="chain" id="PRO_5015725811" evidence="4">
    <location>
        <begin position="18"/>
        <end position="501"/>
    </location>
</feature>
<organism evidence="5 6">
    <name type="scientific">Tamilnaduibacter salinus</name>
    <dbReference type="NCBI Taxonomy" id="1484056"/>
    <lineage>
        <taxon>Bacteria</taxon>
        <taxon>Pseudomonadati</taxon>
        <taxon>Pseudomonadota</taxon>
        <taxon>Gammaproteobacteria</taxon>
        <taxon>Pseudomonadales</taxon>
        <taxon>Marinobacteraceae</taxon>
        <taxon>Tamilnaduibacter</taxon>
    </lineage>
</organism>
<reference evidence="5 6" key="1">
    <citation type="submission" date="2018-04" db="EMBL/GenBank/DDBJ databases">
        <title>Genomic Encyclopedia of Type Strains, Phase IV (KMG-IV): sequencing the most valuable type-strain genomes for metagenomic binning, comparative biology and taxonomic classification.</title>
        <authorList>
            <person name="Goeker M."/>
        </authorList>
    </citation>
    <scope>NUCLEOTIDE SEQUENCE [LARGE SCALE GENOMIC DNA]</scope>
    <source>
        <strain evidence="5 6">DSM 28688</strain>
    </source>
</reference>
<feature type="repeat" description="ANK" evidence="3">
    <location>
        <begin position="439"/>
        <end position="471"/>
    </location>
</feature>
<dbReference type="Proteomes" id="UP000245887">
    <property type="component" value="Unassembled WGS sequence"/>
</dbReference>
<feature type="signal peptide" evidence="4">
    <location>
        <begin position="1"/>
        <end position="17"/>
    </location>
</feature>